<dbReference type="Gene3D" id="1.20.1280.50">
    <property type="match status" value="1"/>
</dbReference>
<dbReference type="SMART" id="SM00256">
    <property type="entry name" value="FBOX"/>
    <property type="match status" value="1"/>
</dbReference>
<dbReference type="Pfam" id="PF00646">
    <property type="entry name" value="F-box"/>
    <property type="match status" value="1"/>
</dbReference>
<dbReference type="PANTHER" id="PTHR31672">
    <property type="entry name" value="BNACNNG10540D PROTEIN"/>
    <property type="match status" value="1"/>
</dbReference>
<proteinExistence type="predicted"/>
<dbReference type="PANTHER" id="PTHR31672:SF13">
    <property type="entry name" value="F-BOX PROTEIN CPR30-LIKE"/>
    <property type="match status" value="1"/>
</dbReference>
<comment type="caution">
    <text evidence="2">The sequence shown here is derived from an EMBL/GenBank/DDBJ whole genome shotgun (WGS) entry which is preliminary data.</text>
</comment>
<evidence type="ECO:0000259" key="1">
    <source>
        <dbReference type="SMART" id="SM00256"/>
    </source>
</evidence>
<evidence type="ECO:0000313" key="3">
    <source>
        <dbReference type="Proteomes" id="UP001291623"/>
    </source>
</evidence>
<dbReference type="InterPro" id="IPR050796">
    <property type="entry name" value="SCF_F-box_component"/>
</dbReference>
<protein>
    <recommendedName>
        <fullName evidence="1">F-box domain-containing protein</fullName>
    </recommendedName>
</protein>
<feature type="domain" description="F-box" evidence="1">
    <location>
        <begin position="102"/>
        <end position="142"/>
    </location>
</feature>
<keyword evidence="3" id="KW-1185">Reference proteome</keyword>
<evidence type="ECO:0000313" key="2">
    <source>
        <dbReference type="EMBL" id="KAK4369719.1"/>
    </source>
</evidence>
<gene>
    <name evidence="2" type="ORF">RND71_009194</name>
</gene>
<organism evidence="2 3">
    <name type="scientific">Anisodus tanguticus</name>
    <dbReference type="NCBI Taxonomy" id="243964"/>
    <lineage>
        <taxon>Eukaryota</taxon>
        <taxon>Viridiplantae</taxon>
        <taxon>Streptophyta</taxon>
        <taxon>Embryophyta</taxon>
        <taxon>Tracheophyta</taxon>
        <taxon>Spermatophyta</taxon>
        <taxon>Magnoliopsida</taxon>
        <taxon>eudicotyledons</taxon>
        <taxon>Gunneridae</taxon>
        <taxon>Pentapetalae</taxon>
        <taxon>asterids</taxon>
        <taxon>lamiids</taxon>
        <taxon>Solanales</taxon>
        <taxon>Solanaceae</taxon>
        <taxon>Solanoideae</taxon>
        <taxon>Hyoscyameae</taxon>
        <taxon>Anisodus</taxon>
    </lineage>
</organism>
<sequence>MEPSNNNDEQMNIVDQQISNRRPRTLISRRHLEIAVLSEIGYERSGKGGQPEINEEDDENYNEILTEGSGSDVDQFDQQIPIPTEEPQEIIKQLEQAMGIQFDQDIIMEILSRLPVQYLVQFKWVSKLWKAIISDPYFKMKNLNHAKNDRDSQKLLFYEHSLKSGVSSMYCCPLSSITGFGKDGSEVPGEILVLKSGSWRILLNILVEFAIRCLLWVLKDNGVKESWNALLTIDDPCIFQAVPKYSLFHSNTVLDSHNDCWDLFALIKSNTDGCRKGNPGEATGGGILRDQSRNMNMAYRSYFGICSNNKAVF</sequence>
<dbReference type="SUPFAM" id="SSF81383">
    <property type="entry name" value="F-box domain"/>
    <property type="match status" value="1"/>
</dbReference>
<dbReference type="AlphaFoldDB" id="A0AAE1SFB8"/>
<dbReference type="CDD" id="cd22157">
    <property type="entry name" value="F-box_AtFBW1-like"/>
    <property type="match status" value="1"/>
</dbReference>
<dbReference type="Proteomes" id="UP001291623">
    <property type="component" value="Unassembled WGS sequence"/>
</dbReference>
<dbReference type="EMBL" id="JAVYJV010000005">
    <property type="protein sequence ID" value="KAK4369719.1"/>
    <property type="molecule type" value="Genomic_DNA"/>
</dbReference>
<accession>A0AAE1SFB8</accession>
<name>A0AAE1SFB8_9SOLA</name>
<dbReference type="InterPro" id="IPR036047">
    <property type="entry name" value="F-box-like_dom_sf"/>
</dbReference>
<dbReference type="InterPro" id="IPR001810">
    <property type="entry name" value="F-box_dom"/>
</dbReference>
<reference evidence="2" key="1">
    <citation type="submission" date="2023-12" db="EMBL/GenBank/DDBJ databases">
        <title>Genome assembly of Anisodus tanguticus.</title>
        <authorList>
            <person name="Wang Y.-J."/>
        </authorList>
    </citation>
    <scope>NUCLEOTIDE SEQUENCE</scope>
    <source>
        <strain evidence="2">KB-2021</strain>
        <tissue evidence="2">Leaf</tissue>
    </source>
</reference>